<evidence type="ECO:0000313" key="11">
    <source>
        <dbReference type="Proteomes" id="UP000279271"/>
    </source>
</evidence>
<dbReference type="AlphaFoldDB" id="A0A3M7L5Q6"/>
<feature type="compositionally biased region" description="Pro residues" evidence="8">
    <location>
        <begin position="953"/>
        <end position="962"/>
    </location>
</feature>
<keyword evidence="4" id="KW-0408">Iron</keyword>
<dbReference type="GO" id="GO:0009570">
    <property type="term" value="C:chloroplast stroma"/>
    <property type="evidence" value="ECO:0007669"/>
    <property type="project" value="TreeGrafter"/>
</dbReference>
<feature type="region of interest" description="Disordered" evidence="8">
    <location>
        <begin position="504"/>
        <end position="654"/>
    </location>
</feature>
<feature type="domain" description="MIP18 family-like" evidence="9">
    <location>
        <begin position="26"/>
        <end position="98"/>
    </location>
</feature>
<dbReference type="Proteomes" id="UP000279271">
    <property type="component" value="Unassembled WGS sequence"/>
</dbReference>
<keyword evidence="7" id="KW-0175">Coiled coil</keyword>
<feature type="compositionally biased region" description="Basic and acidic residues" evidence="8">
    <location>
        <begin position="926"/>
        <end position="941"/>
    </location>
</feature>
<dbReference type="GO" id="GO:0046872">
    <property type="term" value="F:metal ion binding"/>
    <property type="evidence" value="ECO:0007669"/>
    <property type="project" value="UniProtKB-KW"/>
</dbReference>
<dbReference type="InterPro" id="IPR019591">
    <property type="entry name" value="Mrp/NBP35_ATP-bd"/>
</dbReference>
<accession>A0A3M7L5Q6</accession>
<sequence>MSMASEEVSQVDRPSSPPLTHGSAEEGVLQALSVIMDPDLGKNIVDCGFVHDLAIDLASGAVSLRLNLTTPACPVKDEFKRQAEEAVRALDWVRTAEVAITASPPAQVPGQGAEAAGKPGGLRGVRHIIAVSSCKGGVGKSTTAVNLAFTLAQMGARVGIFDADVYGPSLPTMISPESRAITPVDFEGVKAVSFGFAGQGSAIMRGAMVSGLIQQLLTTTEWGDLDYLVIDFPPGTGDIQLTLCQTCALSAAVIVTTPQRLAFIDVAKGIRMFARLAVPCVAVVENMSYFEVDGVRHRPFGQGAGEKIVEEFGLPHIFRFPIDPGLSSAGDEGLPLVVVDPTCPTSQTYAELGAAVVREVAKLERGSQAAISYDPASASFTVWLPGEAVFHLDAAEVRRNDTSARAIDEWSGGTGSPAPGLGPEAGVALAVTTLGNYAAQISWKDGANQVAAYDLLLRLPRLSDQALEERRQSNKAPVDLASVRFIEVSSTMVGRGLRARSSVNYSDKAPDVGNTPAWLRTTKSFTSPESAGSDKENAKDLNSTVPAVVAKTKAARGRPSGLSKKALAATSPKDGPPSDAAARVDLVTQDGENAQPQTVAPPVTKPAKSSAKRRNTVDPSQVDGPDAKQDVKRSRPKSAGAPLAPVEATKAGQDTTVSPADLTVDVPEDPPRAIQEPARTKDLRRGVTLQAEYDALQRQYEELKEAKINEEVQALLERHNQHVSEVERAAEGLVARWQDRAEAMRALADEALAADAVGALQAELAEAAGPAGGGPPRAAGAREGAGRPEGQVAWNSFLERFARVPETSDRCLQTDGPSQASAGVQAPSALLSSVEMLEARALAPEGVGGGSVYRGGKRMPGWDAGHGADASYSLAGTLGPCVGGDAGSTGEAAPPQAEEERRGVAGSGSASHRPGAPTQLPAVIPVDRREGEGARPSDRTAEAGPSQAAPAPGTLPPAPPPLTGAAARRASGMTAESRPGPRAQEVGERGVFEAAPAPGRPTAGRRLSLPALSLQPEVGRRGAAVRASMGAPARRALDFDPGQGRERDGGTAHALPALAEDGCEAGLGAEDDVMAAARGCLEADEQATDSLATPRRGGGDPTSTLCGWHAEPCPGGFQYSDRHTGFTWRMTAASPIPASAPGAASLGEEKWYVPVELGSLAGVLPHRFETEMRVDRFAQLRLVNDILAAMGGRCPAA</sequence>
<evidence type="ECO:0000256" key="2">
    <source>
        <dbReference type="ARBA" id="ARBA00022741"/>
    </source>
</evidence>
<feature type="region of interest" description="Disordered" evidence="8">
    <location>
        <begin position="767"/>
        <end position="787"/>
    </location>
</feature>
<dbReference type="InterPro" id="IPR000808">
    <property type="entry name" value="Mrp-like_CS"/>
</dbReference>
<feature type="region of interest" description="Disordered" evidence="8">
    <location>
        <begin position="883"/>
        <end position="989"/>
    </location>
</feature>
<dbReference type="InterPro" id="IPR034904">
    <property type="entry name" value="FSCA_dom_sf"/>
</dbReference>
<dbReference type="PROSITE" id="PS01215">
    <property type="entry name" value="MRP"/>
    <property type="match status" value="1"/>
</dbReference>
<evidence type="ECO:0000256" key="1">
    <source>
        <dbReference type="ARBA" id="ARBA00022723"/>
    </source>
</evidence>
<dbReference type="Pfam" id="PF10609">
    <property type="entry name" value="ParA"/>
    <property type="match status" value="1"/>
</dbReference>
<keyword evidence="1" id="KW-0479">Metal-binding</keyword>
<dbReference type="InterPro" id="IPR044304">
    <property type="entry name" value="NUBPL-like"/>
</dbReference>
<dbReference type="GO" id="GO:0005524">
    <property type="term" value="F:ATP binding"/>
    <property type="evidence" value="ECO:0007669"/>
    <property type="project" value="UniProtKB-KW"/>
</dbReference>
<dbReference type="Gene3D" id="3.40.50.300">
    <property type="entry name" value="P-loop containing nucleotide triphosphate hydrolases"/>
    <property type="match status" value="1"/>
</dbReference>
<feature type="coiled-coil region" evidence="7">
    <location>
        <begin position="686"/>
        <end position="729"/>
    </location>
</feature>
<proteinExistence type="inferred from homology"/>
<comment type="similarity">
    <text evidence="6">Belongs to the Mrp/NBP35 ATP-binding proteins family.</text>
</comment>
<dbReference type="PANTHER" id="PTHR42961">
    <property type="entry name" value="IRON-SULFUR PROTEIN NUBPL"/>
    <property type="match status" value="1"/>
</dbReference>
<dbReference type="SUPFAM" id="SSF117916">
    <property type="entry name" value="Fe-S cluster assembly (FSCA) domain-like"/>
    <property type="match status" value="1"/>
</dbReference>
<keyword evidence="5" id="KW-0411">Iron-sulfur</keyword>
<keyword evidence="3" id="KW-0067">ATP-binding</keyword>
<dbReference type="Pfam" id="PF01883">
    <property type="entry name" value="FeS_assembly_P"/>
    <property type="match status" value="1"/>
</dbReference>
<evidence type="ECO:0000256" key="5">
    <source>
        <dbReference type="ARBA" id="ARBA00023014"/>
    </source>
</evidence>
<dbReference type="SUPFAM" id="SSF52540">
    <property type="entry name" value="P-loop containing nucleoside triphosphate hydrolases"/>
    <property type="match status" value="1"/>
</dbReference>
<dbReference type="GO" id="GO:0051539">
    <property type="term" value="F:4 iron, 4 sulfur cluster binding"/>
    <property type="evidence" value="ECO:0007669"/>
    <property type="project" value="TreeGrafter"/>
</dbReference>
<dbReference type="GO" id="GO:0140663">
    <property type="term" value="F:ATP-dependent FeS chaperone activity"/>
    <property type="evidence" value="ECO:0007669"/>
    <property type="project" value="InterPro"/>
</dbReference>
<keyword evidence="2" id="KW-0547">Nucleotide-binding</keyword>
<dbReference type="Gene3D" id="3.30.300.130">
    <property type="entry name" value="Fe-S cluster assembly (FSCA)"/>
    <property type="match status" value="1"/>
</dbReference>
<organism evidence="10 11">
    <name type="scientific">Auxenochlorella protothecoides</name>
    <name type="common">Green microalga</name>
    <name type="synonym">Chlorella protothecoides</name>
    <dbReference type="NCBI Taxonomy" id="3075"/>
    <lineage>
        <taxon>Eukaryota</taxon>
        <taxon>Viridiplantae</taxon>
        <taxon>Chlorophyta</taxon>
        <taxon>core chlorophytes</taxon>
        <taxon>Trebouxiophyceae</taxon>
        <taxon>Chlorellales</taxon>
        <taxon>Chlorellaceae</taxon>
        <taxon>Auxenochlorella</taxon>
    </lineage>
</organism>
<evidence type="ECO:0000256" key="7">
    <source>
        <dbReference type="SAM" id="Coils"/>
    </source>
</evidence>
<evidence type="ECO:0000256" key="3">
    <source>
        <dbReference type="ARBA" id="ARBA00022840"/>
    </source>
</evidence>
<dbReference type="InterPro" id="IPR033756">
    <property type="entry name" value="YlxH/NBP35"/>
</dbReference>
<evidence type="ECO:0000259" key="9">
    <source>
        <dbReference type="Pfam" id="PF01883"/>
    </source>
</evidence>
<dbReference type="CDD" id="cd02037">
    <property type="entry name" value="Mrp_NBP35"/>
    <property type="match status" value="1"/>
</dbReference>
<evidence type="ECO:0000256" key="8">
    <source>
        <dbReference type="SAM" id="MobiDB-lite"/>
    </source>
</evidence>
<dbReference type="GO" id="GO:0016226">
    <property type="term" value="P:iron-sulfur cluster assembly"/>
    <property type="evidence" value="ECO:0007669"/>
    <property type="project" value="InterPro"/>
</dbReference>
<evidence type="ECO:0000256" key="4">
    <source>
        <dbReference type="ARBA" id="ARBA00023004"/>
    </source>
</evidence>
<dbReference type="InterPro" id="IPR002744">
    <property type="entry name" value="MIP18-like"/>
</dbReference>
<evidence type="ECO:0000256" key="6">
    <source>
        <dbReference type="ARBA" id="ARBA00024036"/>
    </source>
</evidence>
<feature type="compositionally biased region" description="Polar residues" evidence="8">
    <location>
        <begin position="521"/>
        <end position="530"/>
    </location>
</feature>
<feature type="region of interest" description="Disordered" evidence="8">
    <location>
        <begin position="1"/>
        <end position="23"/>
    </location>
</feature>
<dbReference type="EMBL" id="QOKY01000128">
    <property type="protein sequence ID" value="RMZ57355.1"/>
    <property type="molecule type" value="Genomic_DNA"/>
</dbReference>
<name>A0A3M7L5Q6_AUXPR</name>
<dbReference type="InterPro" id="IPR027417">
    <property type="entry name" value="P-loop_NTPase"/>
</dbReference>
<gene>
    <name evidence="10" type="ORF">APUTEX25_004189</name>
</gene>
<protein>
    <recommendedName>
        <fullName evidence="9">MIP18 family-like domain-containing protein</fullName>
    </recommendedName>
</protein>
<dbReference type="HAMAP" id="MF_02040">
    <property type="entry name" value="Mrp_NBP35"/>
    <property type="match status" value="1"/>
</dbReference>
<dbReference type="PANTHER" id="PTHR42961:SF2">
    <property type="entry name" value="IRON-SULFUR PROTEIN NUBPL"/>
    <property type="match status" value="1"/>
</dbReference>
<reference evidence="11" key="1">
    <citation type="journal article" date="2018" name="Algal Res.">
        <title>Characterization of plant carbon substrate utilization by Auxenochlorella protothecoides.</title>
        <authorList>
            <person name="Vogler B.W."/>
            <person name="Starkenburg S.R."/>
            <person name="Sudasinghe N."/>
            <person name="Schambach J.Y."/>
            <person name="Rollin J.A."/>
            <person name="Pattathil S."/>
            <person name="Barry A.N."/>
        </authorList>
    </citation>
    <scope>NUCLEOTIDE SEQUENCE [LARGE SCALE GENOMIC DNA]</scope>
    <source>
        <strain evidence="11">UTEX 25</strain>
    </source>
</reference>
<evidence type="ECO:0000313" key="10">
    <source>
        <dbReference type="EMBL" id="RMZ57355.1"/>
    </source>
</evidence>
<comment type="caution">
    <text evidence="10">The sequence shown here is derived from an EMBL/GenBank/DDBJ whole genome shotgun (WGS) entry which is preliminary data.</text>
</comment>